<feature type="transmembrane region" description="Helical" evidence="1">
    <location>
        <begin position="6"/>
        <end position="23"/>
    </location>
</feature>
<dbReference type="HOGENOM" id="CLU_2107835_0_0_9"/>
<gene>
    <name evidence="2" type="ordered locus">Thebr_1423</name>
</gene>
<accession>E8UU05</accession>
<feature type="transmembrane region" description="Helical" evidence="1">
    <location>
        <begin position="64"/>
        <end position="85"/>
    </location>
</feature>
<organism evidence="2 3">
    <name type="scientific">Thermoanaerobacter brockii subsp. finnii (strain ATCC 43586 / DSM 3389 / AKO-1)</name>
    <name type="common">Thermoanaerobacter finnii</name>
    <dbReference type="NCBI Taxonomy" id="509193"/>
    <lineage>
        <taxon>Bacteria</taxon>
        <taxon>Bacillati</taxon>
        <taxon>Bacillota</taxon>
        <taxon>Clostridia</taxon>
        <taxon>Thermoanaerobacterales</taxon>
        <taxon>Thermoanaerobacteraceae</taxon>
        <taxon>Thermoanaerobacter</taxon>
    </lineage>
</organism>
<evidence type="ECO:0000256" key="1">
    <source>
        <dbReference type="SAM" id="Phobius"/>
    </source>
</evidence>
<keyword evidence="3" id="KW-1185">Reference proteome</keyword>
<protein>
    <submittedName>
        <fullName evidence="2">Uncharacterized protein</fullName>
    </submittedName>
</protein>
<keyword evidence="1" id="KW-0812">Transmembrane</keyword>
<keyword evidence="1" id="KW-0472">Membrane</keyword>
<sequence length="115" mass="13279">MSIHSTVTIIFMAIGGITALFIMSKLKLASYFKHQETLSYVKSNTNDPVESITYDSKYRYYKNIIWWLFLIYIIYFAFANVWGGIINPSFLQYSNGEKILPFGKSIADKGISTFY</sequence>
<dbReference type="EMBL" id="CP002466">
    <property type="protein sequence ID" value="ADV79992.1"/>
    <property type="molecule type" value="Genomic_DNA"/>
</dbReference>
<dbReference type="KEGG" id="tbo:Thebr_1423"/>
<evidence type="ECO:0000313" key="3">
    <source>
        <dbReference type="Proteomes" id="UP000002062"/>
    </source>
</evidence>
<dbReference type="AlphaFoldDB" id="E8UU05"/>
<dbReference type="Proteomes" id="UP000002062">
    <property type="component" value="Chromosome"/>
</dbReference>
<keyword evidence="1" id="KW-1133">Transmembrane helix</keyword>
<proteinExistence type="predicted"/>
<evidence type="ECO:0000313" key="2">
    <source>
        <dbReference type="EMBL" id="ADV79992.1"/>
    </source>
</evidence>
<name>E8UU05_THEBF</name>
<reference evidence="2 3" key="1">
    <citation type="submission" date="2011-01" db="EMBL/GenBank/DDBJ databases">
        <title>Complete sequence of Thermoanaerobacter brockii finnii Ako-1.</title>
        <authorList>
            <consortium name="US DOE Joint Genome Institute"/>
            <person name="Lucas S."/>
            <person name="Copeland A."/>
            <person name="Lapidus A."/>
            <person name="Cheng J.-F."/>
            <person name="Goodwin L."/>
            <person name="Pitluck S."/>
            <person name="Chertkov O."/>
            <person name="Munk C."/>
            <person name="Detter J.C."/>
            <person name="Han C."/>
            <person name="Tapia R."/>
            <person name="Land M."/>
            <person name="Hauser L."/>
            <person name="Kyrpides N."/>
            <person name="Ivanova N."/>
            <person name="Mikhailova N."/>
            <person name="Pagani I."/>
            <person name="Hemme C.L."/>
            <person name="Woyke T."/>
        </authorList>
    </citation>
    <scope>NUCLEOTIDE SEQUENCE [LARGE SCALE GENOMIC DNA]</scope>
    <source>
        <strain evidence="3">ATCC 43586 / DSM 3389 / AKO-1</strain>
    </source>
</reference>